<dbReference type="AlphaFoldDB" id="A0AAD6TU90"/>
<dbReference type="SUPFAM" id="SSF53720">
    <property type="entry name" value="ALDH-like"/>
    <property type="match status" value="1"/>
</dbReference>
<reference evidence="9" key="1">
    <citation type="submission" date="2023-03" db="EMBL/GenBank/DDBJ databases">
        <title>Massive genome expansion in bonnet fungi (Mycena s.s.) driven by repeated elements and novel gene families across ecological guilds.</title>
        <authorList>
            <consortium name="Lawrence Berkeley National Laboratory"/>
            <person name="Harder C.B."/>
            <person name="Miyauchi S."/>
            <person name="Viragh M."/>
            <person name="Kuo A."/>
            <person name="Thoen E."/>
            <person name="Andreopoulos B."/>
            <person name="Lu D."/>
            <person name="Skrede I."/>
            <person name="Drula E."/>
            <person name="Henrissat B."/>
            <person name="Morin E."/>
            <person name="Kohler A."/>
            <person name="Barry K."/>
            <person name="LaButti K."/>
            <person name="Morin E."/>
            <person name="Salamov A."/>
            <person name="Lipzen A."/>
            <person name="Mereny Z."/>
            <person name="Hegedus B."/>
            <person name="Baldrian P."/>
            <person name="Stursova M."/>
            <person name="Weitz H."/>
            <person name="Taylor A."/>
            <person name="Grigoriev I.V."/>
            <person name="Nagy L.G."/>
            <person name="Martin F."/>
            <person name="Kauserud H."/>
        </authorList>
    </citation>
    <scope>NUCLEOTIDE SEQUENCE</scope>
    <source>
        <strain evidence="9">CBHHK173m</strain>
    </source>
</reference>
<dbReference type="PIRSF" id="PIRSF036492">
    <property type="entry name" value="ALDH"/>
    <property type="match status" value="1"/>
</dbReference>
<comment type="caution">
    <text evidence="9">The sequence shown here is derived from an EMBL/GenBank/DDBJ whole genome shotgun (WGS) entry which is preliminary data.</text>
</comment>
<dbReference type="EMBL" id="JARJCN010000094">
    <property type="protein sequence ID" value="KAJ7075498.1"/>
    <property type="molecule type" value="Genomic_DNA"/>
</dbReference>
<dbReference type="PROSITE" id="PS00070">
    <property type="entry name" value="ALDEHYDE_DEHYDR_CYS"/>
    <property type="match status" value="1"/>
</dbReference>
<dbReference type="InterPro" id="IPR015590">
    <property type="entry name" value="Aldehyde_DH_dom"/>
</dbReference>
<dbReference type="FunFam" id="3.40.309.10:FF:000003">
    <property type="entry name" value="Aldehyde dehydrogenase"/>
    <property type="match status" value="1"/>
</dbReference>
<dbReference type="InterPro" id="IPR029510">
    <property type="entry name" value="Ald_DH_CS_GLU"/>
</dbReference>
<name>A0AAD6TU90_9AGAR</name>
<dbReference type="InterPro" id="IPR016162">
    <property type="entry name" value="Ald_DH_N"/>
</dbReference>
<dbReference type="GO" id="GO:0004029">
    <property type="term" value="F:aldehyde dehydrogenase (NAD+) activity"/>
    <property type="evidence" value="ECO:0007669"/>
    <property type="project" value="TreeGrafter"/>
</dbReference>
<dbReference type="Pfam" id="PF00171">
    <property type="entry name" value="Aldedh"/>
    <property type="match status" value="1"/>
</dbReference>
<dbReference type="Gene3D" id="3.40.309.10">
    <property type="entry name" value="Aldehyde Dehydrogenase, Chain A, domain 2"/>
    <property type="match status" value="1"/>
</dbReference>
<dbReference type="InterPro" id="IPR016160">
    <property type="entry name" value="Ald_DH_CS_CYS"/>
</dbReference>
<keyword evidence="3" id="KW-0520">NAD</keyword>
<keyword evidence="10" id="KW-1185">Reference proteome</keyword>
<dbReference type="InterPro" id="IPR016163">
    <property type="entry name" value="Ald_DH_C"/>
</dbReference>
<evidence type="ECO:0000259" key="8">
    <source>
        <dbReference type="Pfam" id="PF00171"/>
    </source>
</evidence>
<dbReference type="GO" id="GO:0006081">
    <property type="term" value="P:aldehyde metabolic process"/>
    <property type="evidence" value="ECO:0007669"/>
    <property type="project" value="InterPro"/>
</dbReference>
<organism evidence="9 10">
    <name type="scientific">Mycena belliarum</name>
    <dbReference type="NCBI Taxonomy" id="1033014"/>
    <lineage>
        <taxon>Eukaryota</taxon>
        <taxon>Fungi</taxon>
        <taxon>Dikarya</taxon>
        <taxon>Basidiomycota</taxon>
        <taxon>Agaricomycotina</taxon>
        <taxon>Agaricomycetes</taxon>
        <taxon>Agaricomycetidae</taxon>
        <taxon>Agaricales</taxon>
        <taxon>Marasmiineae</taxon>
        <taxon>Mycenaceae</taxon>
        <taxon>Mycena</taxon>
    </lineage>
</organism>
<evidence type="ECO:0000256" key="7">
    <source>
        <dbReference type="RuleBase" id="RU003345"/>
    </source>
</evidence>
<evidence type="ECO:0000313" key="10">
    <source>
        <dbReference type="Proteomes" id="UP001222325"/>
    </source>
</evidence>
<evidence type="ECO:0000256" key="3">
    <source>
        <dbReference type="ARBA" id="ARBA00023027"/>
    </source>
</evidence>
<evidence type="ECO:0000313" key="9">
    <source>
        <dbReference type="EMBL" id="KAJ7075498.1"/>
    </source>
</evidence>
<dbReference type="Proteomes" id="UP001222325">
    <property type="component" value="Unassembled WGS sequence"/>
</dbReference>
<accession>A0AAD6TU90</accession>
<dbReference type="PROSITE" id="PS00687">
    <property type="entry name" value="ALDEHYDE_DEHYDR_GLU"/>
    <property type="match status" value="1"/>
</dbReference>
<evidence type="ECO:0000256" key="6">
    <source>
        <dbReference type="PROSITE-ProRule" id="PRU10007"/>
    </source>
</evidence>
<sequence length="472" mass="51759">MRTTPISDLPTIRDTLRASFKAGLTRPVPWRKQQLLQLARMAQENREAFAEAIAMDIGKPKTEVFFAEVGTIVQRSVMSARALDSWAKPVVVNTPDWQKAWQPTVHKAPKGTAVIIAPWNYPMVLSLSPLIGAIAAGCCAIIKPSELAPHFAELLAELLPKYLDTAAYRVVLGGVPEVTRLLELQWDHIFYTGNGRIARIICAAAAKHLTPVTLELGGKSPVIVDPSFDIALAAKRTLWAKAQNCGQFCAAPDYVLIPRTHQDAFIAALKVSCAEFFPQGSMNSDSISRIISPTHHARLFDLLRRTKSQVVLGGHTEGDSKIEITVFKDVSADDSLMEGEIFGPFLPIVPVDDIQDAIDFVRSRDHPLALYVFTENAELKQQILDETMSGGVAFNDPAQQLGVDELPFGGVGESGHGTQNLKYTFDTFSYERASVDVPKEAEPFNAARYPPYTAEKFKAMTGAAFLEIPESL</sequence>
<evidence type="ECO:0000256" key="2">
    <source>
        <dbReference type="ARBA" id="ARBA00023002"/>
    </source>
</evidence>
<feature type="active site" evidence="5">
    <location>
        <position position="249"/>
    </location>
</feature>
<dbReference type="PANTHER" id="PTHR43570:SF16">
    <property type="entry name" value="ALDEHYDE DEHYDROGENASE TYPE III, ISOFORM Q"/>
    <property type="match status" value="1"/>
</dbReference>
<evidence type="ECO:0000256" key="4">
    <source>
        <dbReference type="PIRNR" id="PIRNR036492"/>
    </source>
</evidence>
<dbReference type="InterPro" id="IPR016161">
    <property type="entry name" value="Ald_DH/histidinol_DH"/>
</dbReference>
<dbReference type="GO" id="GO:0005737">
    <property type="term" value="C:cytoplasm"/>
    <property type="evidence" value="ECO:0007669"/>
    <property type="project" value="TreeGrafter"/>
</dbReference>
<dbReference type="FunFam" id="3.40.605.10:FF:000004">
    <property type="entry name" value="Aldehyde dehydrogenase"/>
    <property type="match status" value="1"/>
</dbReference>
<comment type="similarity">
    <text evidence="1 4 7">Belongs to the aldehyde dehydrogenase family.</text>
</comment>
<protein>
    <recommendedName>
        <fullName evidence="4">Aldehyde dehydrogenase</fullName>
    </recommendedName>
</protein>
<dbReference type="Gene3D" id="3.40.605.10">
    <property type="entry name" value="Aldehyde Dehydrogenase, Chain A, domain 1"/>
    <property type="match status" value="1"/>
</dbReference>
<dbReference type="PANTHER" id="PTHR43570">
    <property type="entry name" value="ALDEHYDE DEHYDROGENASE"/>
    <property type="match status" value="1"/>
</dbReference>
<keyword evidence="2 4" id="KW-0560">Oxidoreductase</keyword>
<gene>
    <name evidence="9" type="ORF">B0H15DRAFT_654879</name>
</gene>
<feature type="active site" evidence="5 6">
    <location>
        <position position="215"/>
    </location>
</feature>
<dbReference type="InterPro" id="IPR012394">
    <property type="entry name" value="Aldehyde_DH_NAD(P)"/>
</dbReference>
<feature type="domain" description="Aldehyde dehydrogenase" evidence="8">
    <location>
        <begin position="21"/>
        <end position="430"/>
    </location>
</feature>
<proteinExistence type="inferred from homology"/>
<evidence type="ECO:0000256" key="5">
    <source>
        <dbReference type="PIRSR" id="PIRSR036492-1"/>
    </source>
</evidence>
<evidence type="ECO:0000256" key="1">
    <source>
        <dbReference type="ARBA" id="ARBA00009986"/>
    </source>
</evidence>